<dbReference type="SUPFAM" id="SSF88946">
    <property type="entry name" value="Sigma2 domain of RNA polymerase sigma factors"/>
    <property type="match status" value="1"/>
</dbReference>
<comment type="similarity">
    <text evidence="1">Belongs to the sigma-70 factor family. ECF subfamily.</text>
</comment>
<gene>
    <name evidence="7" type="ORF">FB458_2345</name>
</gene>
<proteinExistence type="inferred from homology"/>
<dbReference type="InterPro" id="IPR036388">
    <property type="entry name" value="WH-like_DNA-bd_sf"/>
</dbReference>
<evidence type="ECO:0000313" key="7">
    <source>
        <dbReference type="EMBL" id="TQJ09235.1"/>
    </source>
</evidence>
<evidence type="ECO:0000313" key="8">
    <source>
        <dbReference type="Proteomes" id="UP000317893"/>
    </source>
</evidence>
<protein>
    <submittedName>
        <fullName evidence="7">RNA polymerase sigma-70 factor (ECF subfamily)</fullName>
    </submittedName>
</protein>
<dbReference type="OrthoDB" id="4990598at2"/>
<evidence type="ECO:0000259" key="6">
    <source>
        <dbReference type="Pfam" id="PF08281"/>
    </source>
</evidence>
<dbReference type="Pfam" id="PF04542">
    <property type="entry name" value="Sigma70_r2"/>
    <property type="match status" value="1"/>
</dbReference>
<dbReference type="PANTHER" id="PTHR43133:SF25">
    <property type="entry name" value="RNA POLYMERASE SIGMA FACTOR RFAY-RELATED"/>
    <property type="match status" value="1"/>
</dbReference>
<keyword evidence="8" id="KW-1185">Reference proteome</keyword>
<comment type="caution">
    <text evidence="7">The sequence shown here is derived from an EMBL/GenBank/DDBJ whole genome shotgun (WGS) entry which is preliminary data.</text>
</comment>
<keyword evidence="2" id="KW-0805">Transcription regulation</keyword>
<dbReference type="InterPro" id="IPR013249">
    <property type="entry name" value="RNA_pol_sigma70_r4_t2"/>
</dbReference>
<dbReference type="NCBIfam" id="TIGR02937">
    <property type="entry name" value="sigma70-ECF"/>
    <property type="match status" value="1"/>
</dbReference>
<dbReference type="Pfam" id="PF08281">
    <property type="entry name" value="Sigma70_r4_2"/>
    <property type="match status" value="1"/>
</dbReference>
<evidence type="ECO:0000256" key="1">
    <source>
        <dbReference type="ARBA" id="ARBA00010641"/>
    </source>
</evidence>
<organism evidence="7 8">
    <name type="scientific">Lapillicoccus jejuensis</name>
    <dbReference type="NCBI Taxonomy" id="402171"/>
    <lineage>
        <taxon>Bacteria</taxon>
        <taxon>Bacillati</taxon>
        <taxon>Actinomycetota</taxon>
        <taxon>Actinomycetes</taxon>
        <taxon>Micrococcales</taxon>
        <taxon>Intrasporangiaceae</taxon>
        <taxon>Lapillicoccus</taxon>
    </lineage>
</organism>
<dbReference type="CDD" id="cd06171">
    <property type="entry name" value="Sigma70_r4"/>
    <property type="match status" value="1"/>
</dbReference>
<dbReference type="InterPro" id="IPR039425">
    <property type="entry name" value="RNA_pol_sigma-70-like"/>
</dbReference>
<evidence type="ECO:0000259" key="5">
    <source>
        <dbReference type="Pfam" id="PF04542"/>
    </source>
</evidence>
<dbReference type="AlphaFoldDB" id="A0A542E1N9"/>
<keyword evidence="3" id="KW-0731">Sigma factor</keyword>
<keyword evidence="4" id="KW-0804">Transcription</keyword>
<evidence type="ECO:0000256" key="4">
    <source>
        <dbReference type="ARBA" id="ARBA00023163"/>
    </source>
</evidence>
<reference evidence="7 8" key="1">
    <citation type="submission" date="2019-06" db="EMBL/GenBank/DDBJ databases">
        <title>Sequencing the genomes of 1000 actinobacteria strains.</title>
        <authorList>
            <person name="Klenk H.-P."/>
        </authorList>
    </citation>
    <scope>NUCLEOTIDE SEQUENCE [LARGE SCALE GENOMIC DNA]</scope>
    <source>
        <strain evidence="7 8">DSM 18607</strain>
    </source>
</reference>
<feature type="domain" description="RNA polymerase sigma factor 70 region 4 type 2" evidence="6">
    <location>
        <begin position="132"/>
        <end position="182"/>
    </location>
</feature>
<dbReference type="GO" id="GO:0016987">
    <property type="term" value="F:sigma factor activity"/>
    <property type="evidence" value="ECO:0007669"/>
    <property type="project" value="UniProtKB-KW"/>
</dbReference>
<name>A0A542E1N9_9MICO</name>
<accession>A0A542E1N9</accession>
<dbReference type="InterPro" id="IPR007627">
    <property type="entry name" value="RNA_pol_sigma70_r2"/>
</dbReference>
<dbReference type="SUPFAM" id="SSF88659">
    <property type="entry name" value="Sigma3 and sigma4 domains of RNA polymerase sigma factors"/>
    <property type="match status" value="1"/>
</dbReference>
<dbReference type="InterPro" id="IPR013325">
    <property type="entry name" value="RNA_pol_sigma_r2"/>
</dbReference>
<dbReference type="EMBL" id="VFMN01000001">
    <property type="protein sequence ID" value="TQJ09235.1"/>
    <property type="molecule type" value="Genomic_DNA"/>
</dbReference>
<dbReference type="Proteomes" id="UP000317893">
    <property type="component" value="Unassembled WGS sequence"/>
</dbReference>
<dbReference type="GO" id="GO:0003677">
    <property type="term" value="F:DNA binding"/>
    <property type="evidence" value="ECO:0007669"/>
    <property type="project" value="InterPro"/>
</dbReference>
<dbReference type="Gene3D" id="1.10.10.10">
    <property type="entry name" value="Winged helix-like DNA-binding domain superfamily/Winged helix DNA-binding domain"/>
    <property type="match status" value="1"/>
</dbReference>
<dbReference type="Gene3D" id="1.10.1740.10">
    <property type="match status" value="1"/>
</dbReference>
<evidence type="ECO:0000256" key="2">
    <source>
        <dbReference type="ARBA" id="ARBA00023015"/>
    </source>
</evidence>
<sequence length="204" mass="22083">MWGRARSGDGQAFAVVFDLHRDRVYVHALRMLGAPGDAEDVAASAFLELWRRRDAVRVVNGSVLPWLLVTTGNVARNTARARRRYRDFLARLPHSGDLAGEAARPGVSGSAAEARDAAEQALAGRELGVDPRLRDALRALPELDMTLLLLVGFEDLTVADAAAATGISPAAAKTRLHRARLRIRQQLADFPEDSTGTERIGAAR</sequence>
<dbReference type="GO" id="GO:0006352">
    <property type="term" value="P:DNA-templated transcription initiation"/>
    <property type="evidence" value="ECO:0007669"/>
    <property type="project" value="InterPro"/>
</dbReference>
<dbReference type="InterPro" id="IPR013324">
    <property type="entry name" value="RNA_pol_sigma_r3/r4-like"/>
</dbReference>
<dbReference type="InterPro" id="IPR014284">
    <property type="entry name" value="RNA_pol_sigma-70_dom"/>
</dbReference>
<dbReference type="PANTHER" id="PTHR43133">
    <property type="entry name" value="RNA POLYMERASE ECF-TYPE SIGMA FACTO"/>
    <property type="match status" value="1"/>
</dbReference>
<evidence type="ECO:0000256" key="3">
    <source>
        <dbReference type="ARBA" id="ARBA00023082"/>
    </source>
</evidence>
<feature type="domain" description="RNA polymerase sigma-70 region 2" evidence="5">
    <location>
        <begin position="17"/>
        <end position="84"/>
    </location>
</feature>